<dbReference type="FunFam" id="3.40.50.150:FF:000101">
    <property type="entry name" value="Thiopurine S-methyltransferase"/>
    <property type="match status" value="1"/>
</dbReference>
<accession>A0A251X8I0</accession>
<organism evidence="10 11">
    <name type="scientific">Thioflexithrix psekupsensis</name>
    <dbReference type="NCBI Taxonomy" id="1570016"/>
    <lineage>
        <taxon>Bacteria</taxon>
        <taxon>Pseudomonadati</taxon>
        <taxon>Pseudomonadota</taxon>
        <taxon>Gammaproteobacteria</taxon>
        <taxon>Thiotrichales</taxon>
        <taxon>Thioflexithrix</taxon>
    </lineage>
</organism>
<comment type="caution">
    <text evidence="10">The sequence shown here is derived from an EMBL/GenBank/DDBJ whole genome shotgun (WGS) entry which is preliminary data.</text>
</comment>
<dbReference type="RefSeq" id="WP_086487825.1">
    <property type="nucleotide sequence ID" value="NZ_MSLT01000012.1"/>
</dbReference>
<dbReference type="HAMAP" id="MF_00812">
    <property type="entry name" value="Thiopur_methtran"/>
    <property type="match status" value="1"/>
</dbReference>
<dbReference type="PIRSF" id="PIRSF023956">
    <property type="entry name" value="Thiopurine_S-methyltransferase"/>
    <property type="match status" value="1"/>
</dbReference>
<dbReference type="Proteomes" id="UP000194798">
    <property type="component" value="Unassembled WGS sequence"/>
</dbReference>
<evidence type="ECO:0000256" key="3">
    <source>
        <dbReference type="ARBA" id="ARBA00008145"/>
    </source>
</evidence>
<dbReference type="Pfam" id="PF05724">
    <property type="entry name" value="TPMT"/>
    <property type="match status" value="1"/>
</dbReference>
<evidence type="ECO:0000256" key="6">
    <source>
        <dbReference type="ARBA" id="ARBA00022603"/>
    </source>
</evidence>
<sequence length="218" mass="25286">MDAQFWHDRWLANQIGFHQSDVNNYLQQYSAQWQLEKGQVIFVPLCGKSLDMLWLLDQGYRVIGIELSAIAVESFFVENKLIPTIRHEGHFTRWMLDELEIWCGDFFDLDPELLPTVHAVYDRAALIALPPEMRPRYQQHLARFLTQGAKELLITLDYPQSLISGPPFAVAEKEVLTLCETQFTVESLSRIELACDNGKFRQAGVQQWTEQVFLLTRL</sequence>
<feature type="binding site" evidence="9">
    <location>
        <position position="45"/>
    </location>
    <ligand>
        <name>S-adenosyl-L-methionine</name>
        <dbReference type="ChEBI" id="CHEBI:59789"/>
    </ligand>
</feature>
<dbReference type="InterPro" id="IPR022474">
    <property type="entry name" value="Thiopur_S-MeTfrase_Se/Te_detox"/>
</dbReference>
<evidence type="ECO:0000256" key="8">
    <source>
        <dbReference type="ARBA" id="ARBA00022691"/>
    </source>
</evidence>
<gene>
    <name evidence="9" type="primary">tpm</name>
    <name evidence="10" type="ORF">TPSD3_06770</name>
</gene>
<evidence type="ECO:0000256" key="4">
    <source>
        <dbReference type="ARBA" id="ARBA00011905"/>
    </source>
</evidence>
<evidence type="ECO:0000256" key="7">
    <source>
        <dbReference type="ARBA" id="ARBA00022679"/>
    </source>
</evidence>
<dbReference type="InterPro" id="IPR025835">
    <property type="entry name" value="Thiopurine_S-MeTrfase"/>
</dbReference>
<comment type="subcellular location">
    <subcellularLocation>
        <location evidence="2 9">Cytoplasm</location>
    </subcellularLocation>
</comment>
<dbReference type="NCBIfam" id="TIGR03840">
    <property type="entry name" value="TMPT_Se_Te"/>
    <property type="match status" value="1"/>
</dbReference>
<dbReference type="OrthoDB" id="9778208at2"/>
<keyword evidence="7 9" id="KW-0808">Transferase</keyword>
<dbReference type="InterPro" id="IPR029063">
    <property type="entry name" value="SAM-dependent_MTases_sf"/>
</dbReference>
<dbReference type="PANTHER" id="PTHR10259">
    <property type="entry name" value="THIOPURINE S-METHYLTRANSFERASE"/>
    <property type="match status" value="1"/>
</dbReference>
<protein>
    <recommendedName>
        <fullName evidence="4 9">Thiopurine S-methyltransferase</fullName>
        <ecNumber evidence="4 9">2.1.1.67</ecNumber>
    </recommendedName>
    <alternativeName>
        <fullName evidence="9">Thiopurine methyltransferase</fullName>
    </alternativeName>
</protein>
<dbReference type="AlphaFoldDB" id="A0A251X8I0"/>
<dbReference type="SUPFAM" id="SSF53335">
    <property type="entry name" value="S-adenosyl-L-methionine-dependent methyltransferases"/>
    <property type="match status" value="1"/>
</dbReference>
<dbReference type="InterPro" id="IPR008854">
    <property type="entry name" value="TPMT"/>
</dbReference>
<evidence type="ECO:0000256" key="5">
    <source>
        <dbReference type="ARBA" id="ARBA00022490"/>
    </source>
</evidence>
<dbReference type="Gene3D" id="3.40.50.150">
    <property type="entry name" value="Vaccinia Virus protein VP39"/>
    <property type="match status" value="1"/>
</dbReference>
<evidence type="ECO:0000256" key="9">
    <source>
        <dbReference type="HAMAP-Rule" id="MF_00812"/>
    </source>
</evidence>
<evidence type="ECO:0000256" key="2">
    <source>
        <dbReference type="ARBA" id="ARBA00004496"/>
    </source>
</evidence>
<proteinExistence type="inferred from homology"/>
<keyword evidence="5 9" id="KW-0963">Cytoplasm</keyword>
<comment type="catalytic activity">
    <reaction evidence="1 9">
        <text>S-adenosyl-L-methionine + a thiopurine = S-adenosyl-L-homocysteine + a thiopurine S-methylether.</text>
        <dbReference type="EC" id="2.1.1.67"/>
    </reaction>
</comment>
<evidence type="ECO:0000313" key="11">
    <source>
        <dbReference type="Proteomes" id="UP000194798"/>
    </source>
</evidence>
<comment type="similarity">
    <text evidence="3 9">Belongs to the class I-like SAM-binding methyltransferase superfamily. TPMT family.</text>
</comment>
<feature type="binding site" evidence="9">
    <location>
        <position position="10"/>
    </location>
    <ligand>
        <name>S-adenosyl-L-methionine</name>
        <dbReference type="ChEBI" id="CHEBI:59789"/>
    </ligand>
</feature>
<dbReference type="PANTHER" id="PTHR10259:SF11">
    <property type="entry name" value="THIOPURINE S-METHYLTRANSFERASE"/>
    <property type="match status" value="1"/>
</dbReference>
<evidence type="ECO:0000313" key="10">
    <source>
        <dbReference type="EMBL" id="OUD14037.1"/>
    </source>
</evidence>
<keyword evidence="6 9" id="KW-0489">Methyltransferase</keyword>
<dbReference type="GO" id="GO:0032259">
    <property type="term" value="P:methylation"/>
    <property type="evidence" value="ECO:0007669"/>
    <property type="project" value="UniProtKB-KW"/>
</dbReference>
<dbReference type="EC" id="2.1.1.67" evidence="4 9"/>
<feature type="binding site" evidence="9">
    <location>
        <position position="66"/>
    </location>
    <ligand>
        <name>S-adenosyl-L-methionine</name>
        <dbReference type="ChEBI" id="CHEBI:59789"/>
    </ligand>
</feature>
<dbReference type="EMBL" id="MSLT01000012">
    <property type="protein sequence ID" value="OUD14037.1"/>
    <property type="molecule type" value="Genomic_DNA"/>
</dbReference>
<keyword evidence="11" id="KW-1185">Reference proteome</keyword>
<name>A0A251X8I0_9GAMM</name>
<dbReference type="GO" id="GO:0008119">
    <property type="term" value="F:thiopurine S-methyltransferase activity"/>
    <property type="evidence" value="ECO:0007669"/>
    <property type="project" value="UniProtKB-UniRule"/>
</dbReference>
<dbReference type="PROSITE" id="PS51585">
    <property type="entry name" value="SAM_MT_TPMT"/>
    <property type="match status" value="1"/>
</dbReference>
<dbReference type="NCBIfam" id="NF009732">
    <property type="entry name" value="PRK13255.1"/>
    <property type="match status" value="1"/>
</dbReference>
<feature type="binding site" evidence="9">
    <location>
        <position position="123"/>
    </location>
    <ligand>
        <name>S-adenosyl-L-methionine</name>
        <dbReference type="ChEBI" id="CHEBI:59789"/>
    </ligand>
</feature>
<dbReference type="GO" id="GO:0005737">
    <property type="term" value="C:cytoplasm"/>
    <property type="evidence" value="ECO:0007669"/>
    <property type="project" value="UniProtKB-SubCell"/>
</dbReference>
<reference evidence="10 11" key="1">
    <citation type="submission" date="2016-12" db="EMBL/GenBank/DDBJ databases">
        <title>Thioflexothrix psekupsii D3 genome sequencing and assembly.</title>
        <authorList>
            <person name="Fomenkov A."/>
            <person name="Vincze T."/>
            <person name="Grabovich M."/>
            <person name="Anton B.P."/>
            <person name="Dubinina G."/>
            <person name="Orlova M."/>
            <person name="Belousova E."/>
            <person name="Roberts R.J."/>
        </authorList>
    </citation>
    <scope>NUCLEOTIDE SEQUENCE [LARGE SCALE GENOMIC DNA]</scope>
    <source>
        <strain evidence="10">D3</strain>
    </source>
</reference>
<evidence type="ECO:0000256" key="1">
    <source>
        <dbReference type="ARBA" id="ARBA00000903"/>
    </source>
</evidence>
<dbReference type="GO" id="GO:0010038">
    <property type="term" value="P:response to metal ion"/>
    <property type="evidence" value="ECO:0007669"/>
    <property type="project" value="InterPro"/>
</dbReference>
<keyword evidence="8 9" id="KW-0949">S-adenosyl-L-methionine</keyword>